<dbReference type="CDD" id="cd10456">
    <property type="entry name" value="GIY-YIG_UPF0213"/>
    <property type="match status" value="1"/>
</dbReference>
<dbReference type="PROSITE" id="PS50164">
    <property type="entry name" value="GIY_YIG"/>
    <property type="match status" value="1"/>
</dbReference>
<dbReference type="SUPFAM" id="SSF82771">
    <property type="entry name" value="GIY-YIG endonuclease"/>
    <property type="match status" value="1"/>
</dbReference>
<dbReference type="Gene3D" id="3.40.1440.10">
    <property type="entry name" value="GIY-YIG endonuclease"/>
    <property type="match status" value="1"/>
</dbReference>
<evidence type="ECO:0000313" key="4">
    <source>
        <dbReference type="Proteomes" id="UP000325606"/>
    </source>
</evidence>
<dbReference type="SMART" id="SM00465">
    <property type="entry name" value="GIYc"/>
    <property type="match status" value="1"/>
</dbReference>
<organism evidence="3 4">
    <name type="scientific">Nitrincola iocasae</name>
    <dbReference type="NCBI Taxonomy" id="2614693"/>
    <lineage>
        <taxon>Bacteria</taxon>
        <taxon>Pseudomonadati</taxon>
        <taxon>Pseudomonadota</taxon>
        <taxon>Gammaproteobacteria</taxon>
        <taxon>Oceanospirillales</taxon>
        <taxon>Oceanospirillaceae</taxon>
        <taxon>Nitrincola</taxon>
    </lineage>
</organism>
<dbReference type="KEGG" id="nik:F5I99_10590"/>
<sequence length="90" mass="10504">MNPWFVYILRCADNSLYTGITTDTNRRVLEHNQCNRLGARYTRARRPVALVWQESHPNRSSALKREAAVKKLPRPAKERLLELKEQALSE</sequence>
<accession>A0A5J6LES7</accession>
<dbReference type="RefSeq" id="WP_151055823.1">
    <property type="nucleotide sequence ID" value="NZ_CP044222.1"/>
</dbReference>
<dbReference type="PANTHER" id="PTHR34477:SF1">
    <property type="entry name" value="UPF0213 PROTEIN YHBQ"/>
    <property type="match status" value="1"/>
</dbReference>
<name>A0A5J6LES7_9GAMM</name>
<gene>
    <name evidence="3" type="ORF">F5I99_10590</name>
</gene>
<protein>
    <submittedName>
        <fullName evidence="3">GIY-YIG nuclease family protein</fullName>
    </submittedName>
</protein>
<dbReference type="InterPro" id="IPR000305">
    <property type="entry name" value="GIY-YIG_endonuc"/>
</dbReference>
<evidence type="ECO:0000313" key="3">
    <source>
        <dbReference type="EMBL" id="QEW06918.1"/>
    </source>
</evidence>
<reference evidence="3 4" key="1">
    <citation type="submission" date="2019-09" db="EMBL/GenBank/DDBJ databases">
        <title>Nitrincola iocasae sp. nov., a bacterium isolated from the sediment collected at a cold seep field in South China Sea.</title>
        <authorList>
            <person name="Zhang H."/>
            <person name="Wang H."/>
            <person name="Li C."/>
        </authorList>
    </citation>
    <scope>NUCLEOTIDE SEQUENCE [LARGE SCALE GENOMIC DNA]</scope>
    <source>
        <strain evidence="3 4">KXZD1103</strain>
    </source>
</reference>
<dbReference type="PANTHER" id="PTHR34477">
    <property type="entry name" value="UPF0213 PROTEIN YHBQ"/>
    <property type="match status" value="1"/>
</dbReference>
<dbReference type="Proteomes" id="UP000325606">
    <property type="component" value="Chromosome"/>
</dbReference>
<comment type="similarity">
    <text evidence="1">Belongs to the UPF0213 family.</text>
</comment>
<proteinExistence type="inferred from homology"/>
<dbReference type="InterPro" id="IPR035901">
    <property type="entry name" value="GIY-YIG_endonuc_sf"/>
</dbReference>
<evidence type="ECO:0000259" key="2">
    <source>
        <dbReference type="PROSITE" id="PS50164"/>
    </source>
</evidence>
<feature type="domain" description="GIY-YIG" evidence="2">
    <location>
        <begin position="2"/>
        <end position="79"/>
    </location>
</feature>
<dbReference type="InterPro" id="IPR050190">
    <property type="entry name" value="UPF0213_domain"/>
</dbReference>
<evidence type="ECO:0000256" key="1">
    <source>
        <dbReference type="ARBA" id="ARBA00007435"/>
    </source>
</evidence>
<keyword evidence="4" id="KW-1185">Reference proteome</keyword>
<dbReference type="EMBL" id="CP044222">
    <property type="protein sequence ID" value="QEW06918.1"/>
    <property type="molecule type" value="Genomic_DNA"/>
</dbReference>
<dbReference type="Pfam" id="PF01541">
    <property type="entry name" value="GIY-YIG"/>
    <property type="match status" value="1"/>
</dbReference>
<dbReference type="AlphaFoldDB" id="A0A5J6LES7"/>